<dbReference type="SUPFAM" id="SSF53335">
    <property type="entry name" value="S-adenosyl-L-methionine-dependent methyltransferases"/>
    <property type="match status" value="1"/>
</dbReference>
<accession>A0A387FTU4</accession>
<dbReference type="InterPro" id="IPR029063">
    <property type="entry name" value="SAM-dependent_MTases_sf"/>
</dbReference>
<dbReference type="KEGG" id="rjg:CCGE525_24865"/>
<dbReference type="PANTHER" id="PTHR44942">
    <property type="entry name" value="METHYLTRANSF_11 DOMAIN-CONTAINING PROTEIN"/>
    <property type="match status" value="1"/>
</dbReference>
<evidence type="ECO:0000256" key="2">
    <source>
        <dbReference type="ARBA" id="ARBA00022603"/>
    </source>
</evidence>
<geneLocation type="plasmid" evidence="6">
    <name>prccge525c</name>
</geneLocation>
<evidence type="ECO:0000313" key="5">
    <source>
        <dbReference type="EMBL" id="AYG62089.1"/>
    </source>
</evidence>
<dbReference type="Gene3D" id="3.40.50.150">
    <property type="entry name" value="Vaccinia Virus protein VP39"/>
    <property type="match status" value="1"/>
</dbReference>
<name>A0A387FTU4_9HYPH</name>
<dbReference type="InterPro" id="IPR051052">
    <property type="entry name" value="Diverse_substrate_MTase"/>
</dbReference>
<keyword evidence="6" id="KW-1185">Reference proteome</keyword>
<evidence type="ECO:0000259" key="4">
    <source>
        <dbReference type="Pfam" id="PF08241"/>
    </source>
</evidence>
<dbReference type="PANTHER" id="PTHR44942:SF4">
    <property type="entry name" value="METHYLTRANSFERASE TYPE 11 DOMAIN-CONTAINING PROTEIN"/>
    <property type="match status" value="1"/>
</dbReference>
<evidence type="ECO:0000256" key="3">
    <source>
        <dbReference type="ARBA" id="ARBA00022679"/>
    </source>
</evidence>
<keyword evidence="2 5" id="KW-0489">Methyltransferase</keyword>
<evidence type="ECO:0000313" key="6">
    <source>
        <dbReference type="Proteomes" id="UP000282195"/>
    </source>
</evidence>
<dbReference type="Proteomes" id="UP000282195">
    <property type="component" value="Plasmid pRCCGE525c"/>
</dbReference>
<proteinExistence type="inferred from homology"/>
<comment type="similarity">
    <text evidence="1">Belongs to the methyltransferase superfamily.</text>
</comment>
<dbReference type="GO" id="GO:0008757">
    <property type="term" value="F:S-adenosylmethionine-dependent methyltransferase activity"/>
    <property type="evidence" value="ECO:0007669"/>
    <property type="project" value="InterPro"/>
</dbReference>
<evidence type="ECO:0000256" key="1">
    <source>
        <dbReference type="ARBA" id="ARBA00008361"/>
    </source>
</evidence>
<organism evidence="5 6">
    <name type="scientific">Rhizobium jaguaris</name>
    <dbReference type="NCBI Taxonomy" id="1312183"/>
    <lineage>
        <taxon>Bacteria</taxon>
        <taxon>Pseudomonadati</taxon>
        <taxon>Pseudomonadota</taxon>
        <taxon>Alphaproteobacteria</taxon>
        <taxon>Hyphomicrobiales</taxon>
        <taxon>Rhizobiaceae</taxon>
        <taxon>Rhizobium/Agrobacterium group</taxon>
        <taxon>Rhizobium</taxon>
    </lineage>
</organism>
<protein>
    <submittedName>
        <fullName evidence="5">Class I SAM-dependent methyltransferase</fullName>
    </submittedName>
</protein>
<keyword evidence="5" id="KW-0614">Plasmid</keyword>
<feature type="domain" description="Methyltransferase type 11" evidence="4">
    <location>
        <begin position="48"/>
        <end position="143"/>
    </location>
</feature>
<reference evidence="5 6" key="1">
    <citation type="submission" date="2018-10" db="EMBL/GenBank/DDBJ databases">
        <title>Rhizobium etli, R. leguminosarum and a new Rhizobium genospecies from Phaseolus dumosus.</title>
        <authorList>
            <person name="Ramirez-Puebla S.T."/>
            <person name="Rogel-Hernandez M.A."/>
            <person name="Guerrero G."/>
            <person name="Ormeno-Orrillo E."/>
            <person name="Martinez-Romero J.C."/>
            <person name="Negrete-Yankelevich S."/>
            <person name="Martinez-Romero E."/>
        </authorList>
    </citation>
    <scope>NUCLEOTIDE SEQUENCE [LARGE SCALE GENOMIC DNA]</scope>
    <source>
        <strain evidence="5 6">CCGE525</strain>
        <plasmid evidence="6">prccge525c</plasmid>
    </source>
</reference>
<dbReference type="RefSeq" id="WP_120707026.1">
    <property type="nucleotide sequence ID" value="NZ_CP032695.1"/>
</dbReference>
<dbReference type="EMBL" id="CP032695">
    <property type="protein sequence ID" value="AYG62089.1"/>
    <property type="molecule type" value="Genomic_DNA"/>
</dbReference>
<dbReference type="Pfam" id="PF08241">
    <property type="entry name" value="Methyltransf_11"/>
    <property type="match status" value="1"/>
</dbReference>
<dbReference type="InterPro" id="IPR013216">
    <property type="entry name" value="Methyltransf_11"/>
</dbReference>
<dbReference type="AlphaFoldDB" id="A0A387FTU4"/>
<sequence length="274" mass="29767">MTSIDNNTADSAVTASPYDGLAISYNEARPSYPDAAIADLGGLSGLVVDVGAGTGIFTRQIARLLPQAETVGIEPSADMRRMAQSASADIGNITFIAGSAEKLPFSDGAAAVITAATAVHWFDRPVFYAEAFRCLCPGGRLVVLQNIRRWWHSEWLAAYENLHETAVNGYRRGTFPAFDGQYRALDVAAELYVYERSSSVATRDFEWRTALSEKDFISFSLSSTITQRAIATIGEAAYLERLTQLIRTHSQNGILPIDYVTRVVTATRADDPAA</sequence>
<gene>
    <name evidence="5" type="ORF">CCGE525_24865</name>
</gene>
<dbReference type="CDD" id="cd02440">
    <property type="entry name" value="AdoMet_MTases"/>
    <property type="match status" value="1"/>
</dbReference>
<dbReference type="OrthoDB" id="9797252at2"/>
<keyword evidence="3 5" id="KW-0808">Transferase</keyword>
<dbReference type="GO" id="GO:0032259">
    <property type="term" value="P:methylation"/>
    <property type="evidence" value="ECO:0007669"/>
    <property type="project" value="UniProtKB-KW"/>
</dbReference>